<dbReference type="InterPro" id="IPR050190">
    <property type="entry name" value="UPF0213_domain"/>
</dbReference>
<protein>
    <submittedName>
        <fullName evidence="3">GIY-YIG nuclease family protein</fullName>
    </submittedName>
</protein>
<evidence type="ECO:0000256" key="1">
    <source>
        <dbReference type="ARBA" id="ARBA00007435"/>
    </source>
</evidence>
<proteinExistence type="inferred from homology"/>
<organism evidence="3 4">
    <name type="scientific">Pelagibacterium flavum</name>
    <dbReference type="NCBI Taxonomy" id="2984530"/>
    <lineage>
        <taxon>Bacteria</taxon>
        <taxon>Pseudomonadati</taxon>
        <taxon>Pseudomonadota</taxon>
        <taxon>Alphaproteobacteria</taxon>
        <taxon>Hyphomicrobiales</taxon>
        <taxon>Devosiaceae</taxon>
        <taxon>Pelagibacterium</taxon>
    </lineage>
</organism>
<dbReference type="Pfam" id="PF01541">
    <property type="entry name" value="GIY-YIG"/>
    <property type="match status" value="1"/>
</dbReference>
<dbReference type="Proteomes" id="UP001163882">
    <property type="component" value="Chromosome"/>
</dbReference>
<evidence type="ECO:0000313" key="3">
    <source>
        <dbReference type="EMBL" id="UYQ73178.1"/>
    </source>
</evidence>
<dbReference type="SUPFAM" id="SSF82771">
    <property type="entry name" value="GIY-YIG endonuclease"/>
    <property type="match status" value="1"/>
</dbReference>
<dbReference type="PANTHER" id="PTHR34477:SF5">
    <property type="entry name" value="BSL5627 PROTEIN"/>
    <property type="match status" value="1"/>
</dbReference>
<name>A0ABY6IRI4_9HYPH</name>
<accession>A0ABY6IRI4</accession>
<dbReference type="InterPro" id="IPR000305">
    <property type="entry name" value="GIY-YIG_endonuc"/>
</dbReference>
<keyword evidence="4" id="KW-1185">Reference proteome</keyword>
<dbReference type="SMART" id="SM00465">
    <property type="entry name" value="GIYc"/>
    <property type="match status" value="1"/>
</dbReference>
<dbReference type="InterPro" id="IPR035901">
    <property type="entry name" value="GIY-YIG_endonuc_sf"/>
</dbReference>
<dbReference type="RefSeq" id="WP_264226766.1">
    <property type="nucleotide sequence ID" value="NZ_CP107716.1"/>
</dbReference>
<dbReference type="CDD" id="cd10448">
    <property type="entry name" value="GIY-YIG_unchar_3"/>
    <property type="match status" value="1"/>
</dbReference>
<comment type="similarity">
    <text evidence="1">Belongs to the UPF0213 family.</text>
</comment>
<reference evidence="3" key="1">
    <citation type="submission" date="2022-10" db="EMBL/GenBank/DDBJ databases">
        <title>YIM 151497 complete genome.</title>
        <authorList>
            <person name="Chen X."/>
        </authorList>
    </citation>
    <scope>NUCLEOTIDE SEQUENCE</scope>
    <source>
        <strain evidence="3">YIM 151497</strain>
    </source>
</reference>
<sequence>MPYYTYILCNRRNGTLYIGVTNDIARRVWEHRQGKGGKFTRLYKVHRLVYAEIHEDVTIAIQREKTLKEWPRTWKIKQIEKDNPDWDDLYERLI</sequence>
<evidence type="ECO:0000313" key="4">
    <source>
        <dbReference type="Proteomes" id="UP001163882"/>
    </source>
</evidence>
<dbReference type="Gene3D" id="3.40.1440.10">
    <property type="entry name" value="GIY-YIG endonuclease"/>
    <property type="match status" value="1"/>
</dbReference>
<feature type="domain" description="GIY-YIG" evidence="2">
    <location>
        <begin position="1"/>
        <end position="77"/>
    </location>
</feature>
<dbReference type="PANTHER" id="PTHR34477">
    <property type="entry name" value="UPF0213 PROTEIN YHBQ"/>
    <property type="match status" value="1"/>
</dbReference>
<dbReference type="EMBL" id="CP107716">
    <property type="protein sequence ID" value="UYQ73178.1"/>
    <property type="molecule type" value="Genomic_DNA"/>
</dbReference>
<evidence type="ECO:0000259" key="2">
    <source>
        <dbReference type="PROSITE" id="PS50164"/>
    </source>
</evidence>
<gene>
    <name evidence="3" type="ORF">OF122_05280</name>
</gene>
<dbReference type="PROSITE" id="PS50164">
    <property type="entry name" value="GIY_YIG"/>
    <property type="match status" value="1"/>
</dbReference>